<dbReference type="Proteomes" id="UP000051643">
    <property type="component" value="Unassembled WGS sequence"/>
</dbReference>
<accession>A0A0Q9ZHE5</accession>
<feature type="chain" id="PRO_5006389492" description="GLPGLI family protein" evidence="1">
    <location>
        <begin position="20"/>
        <end position="265"/>
    </location>
</feature>
<evidence type="ECO:0000313" key="2">
    <source>
        <dbReference type="EMBL" id="KRG27608.1"/>
    </source>
</evidence>
<evidence type="ECO:0008006" key="4">
    <source>
        <dbReference type="Google" id="ProtNLM"/>
    </source>
</evidence>
<evidence type="ECO:0000313" key="3">
    <source>
        <dbReference type="Proteomes" id="UP000051643"/>
    </source>
</evidence>
<comment type="caution">
    <text evidence="2">The sequence shown here is derived from an EMBL/GenBank/DDBJ whole genome shotgun (WGS) entry which is preliminary data.</text>
</comment>
<organism evidence="2 3">
    <name type="scientific">Salegentibacter mishustinae</name>
    <dbReference type="NCBI Taxonomy" id="270918"/>
    <lineage>
        <taxon>Bacteria</taxon>
        <taxon>Pseudomonadati</taxon>
        <taxon>Bacteroidota</taxon>
        <taxon>Flavobacteriia</taxon>
        <taxon>Flavobacteriales</taxon>
        <taxon>Flavobacteriaceae</taxon>
        <taxon>Salegentibacter</taxon>
    </lineage>
</organism>
<sequence length="265" mass="31032">MQQACLTFLLILFTAICSAQKLSDKFEYKVTYKLTYKLDSTNLDESKSEYMILFAGDELSKFSSRAVTLSKTYEISGNSGSTSPQVVSEFHYQIIKEPETGKIFYTLKIPKMNDRFYYSEKLDQFEWEILPVTKSIKDYKVQKAKTSFKGRDYIAWFTPEIPISEGPYKFNGLPGLILEIADTEKHWNFEFFGLEELSPKISYKTNLKMYAETERNELQDLWKQYKSDPMTYAGQAADMNSEVHKEYKRIFTEIEESKNNRLELK</sequence>
<name>A0A0Q9ZHE5_9FLAO</name>
<dbReference type="Pfam" id="PF09697">
    <property type="entry name" value="Porph_ging"/>
    <property type="match status" value="1"/>
</dbReference>
<protein>
    <recommendedName>
        <fullName evidence="4">GLPGLI family protein</fullName>
    </recommendedName>
</protein>
<proteinExistence type="predicted"/>
<reference evidence="2" key="1">
    <citation type="submission" date="2015-10" db="EMBL/GenBank/DDBJ databases">
        <title>Draft genome sequence of Salegentibacter mishustinae KCTC 12263.</title>
        <authorList>
            <person name="Lin W."/>
            <person name="Zheng Q."/>
        </authorList>
    </citation>
    <scope>NUCLEOTIDE SEQUENCE [LARGE SCALE GENOMIC DNA]</scope>
    <source>
        <strain evidence="2">KCTC 12263</strain>
    </source>
</reference>
<keyword evidence="3" id="KW-1185">Reference proteome</keyword>
<keyword evidence="1" id="KW-0732">Signal</keyword>
<dbReference type="RefSeq" id="WP_057482957.1">
    <property type="nucleotide sequence ID" value="NZ_BMWR01000005.1"/>
</dbReference>
<dbReference type="AlphaFoldDB" id="A0A0Q9ZHE5"/>
<dbReference type="OrthoDB" id="1440774at2"/>
<evidence type="ECO:0000256" key="1">
    <source>
        <dbReference type="SAM" id="SignalP"/>
    </source>
</evidence>
<dbReference type="STRING" id="270918.APR42_11080"/>
<dbReference type="InterPro" id="IPR005901">
    <property type="entry name" value="GLPGLI"/>
</dbReference>
<feature type="signal peptide" evidence="1">
    <location>
        <begin position="1"/>
        <end position="19"/>
    </location>
</feature>
<dbReference type="EMBL" id="LKTP01000035">
    <property type="protein sequence ID" value="KRG27608.1"/>
    <property type="molecule type" value="Genomic_DNA"/>
</dbReference>
<gene>
    <name evidence="2" type="ORF">APR42_11080</name>
</gene>
<dbReference type="NCBIfam" id="TIGR01200">
    <property type="entry name" value="GLPGLI"/>
    <property type="match status" value="1"/>
</dbReference>